<keyword evidence="1" id="KW-0812">Transmembrane</keyword>
<reference evidence="3 4" key="1">
    <citation type="submission" date="2014-04" db="EMBL/GenBank/DDBJ databases">
        <authorList>
            <consortium name="DOE Joint Genome Institute"/>
            <person name="Kuo A."/>
            <person name="Martino E."/>
            <person name="Perotto S."/>
            <person name="Kohler A."/>
            <person name="Nagy L.G."/>
            <person name="Floudas D."/>
            <person name="Copeland A."/>
            <person name="Barry K.W."/>
            <person name="Cichocki N."/>
            <person name="Veneault-Fourrey C."/>
            <person name="LaButti K."/>
            <person name="Lindquist E.A."/>
            <person name="Lipzen A."/>
            <person name="Lundell T."/>
            <person name="Morin E."/>
            <person name="Murat C."/>
            <person name="Sun H."/>
            <person name="Tunlid A."/>
            <person name="Henrissat B."/>
            <person name="Grigoriev I.V."/>
            <person name="Hibbett D.S."/>
            <person name="Martin F."/>
            <person name="Nordberg H.P."/>
            <person name="Cantor M.N."/>
            <person name="Hua S.X."/>
        </authorList>
    </citation>
    <scope>NUCLEOTIDE SEQUENCE [LARGE SCALE GENOMIC DNA]</scope>
    <source>
        <strain evidence="3 4">Zn</strain>
    </source>
</reference>
<gene>
    <name evidence="3" type="ORF">OIDMADRAFT_56438</name>
</gene>
<feature type="transmembrane region" description="Helical" evidence="1">
    <location>
        <begin position="236"/>
        <end position="263"/>
    </location>
</feature>
<feature type="transmembrane region" description="Helical" evidence="1">
    <location>
        <begin position="433"/>
        <end position="452"/>
    </location>
</feature>
<dbReference type="InterPro" id="IPR053018">
    <property type="entry name" value="Elsinochrome_Biosynth-Asso"/>
</dbReference>
<reference evidence="4" key="2">
    <citation type="submission" date="2015-01" db="EMBL/GenBank/DDBJ databases">
        <title>Evolutionary Origins and Diversification of the Mycorrhizal Mutualists.</title>
        <authorList>
            <consortium name="DOE Joint Genome Institute"/>
            <consortium name="Mycorrhizal Genomics Consortium"/>
            <person name="Kohler A."/>
            <person name="Kuo A."/>
            <person name="Nagy L.G."/>
            <person name="Floudas D."/>
            <person name="Copeland A."/>
            <person name="Barry K.W."/>
            <person name="Cichocki N."/>
            <person name="Veneault-Fourrey C."/>
            <person name="LaButti K."/>
            <person name="Lindquist E.A."/>
            <person name="Lipzen A."/>
            <person name="Lundell T."/>
            <person name="Morin E."/>
            <person name="Murat C."/>
            <person name="Riley R."/>
            <person name="Ohm R."/>
            <person name="Sun H."/>
            <person name="Tunlid A."/>
            <person name="Henrissat B."/>
            <person name="Grigoriev I.V."/>
            <person name="Hibbett D.S."/>
            <person name="Martin F."/>
        </authorList>
    </citation>
    <scope>NUCLEOTIDE SEQUENCE [LARGE SCALE GENOMIC DNA]</scope>
    <source>
        <strain evidence="4">Zn</strain>
    </source>
</reference>
<sequence>MGNAILALAGRVSASIIGQCAAADLPLNCETAFTDSTNTSVASFGNVTFGSFEADPDIAGIGTISSFVASTALFLFIAVSIVLSRIICLGGDIAKKDPSRPAFASLPIPRPRPEEYRTGWIENRIIDPIINPFREYWASRSHSRGEYTQTYSDNAHLSRQQPGMDHDMIQIQPYPYPPKFTSSISEPPYNPLDKGGDALSASEPANFTPDRDEDTEFVLEPLTSYEKRMLEKSYDIYDILEAALFCISDNQILLSLAFSISFFVKGTAKCILSQYHLKIALNLWLGSAINGVLTFSVVRRYFESPLAGLLRFLALGVSLVLSSGGPLLLELNSGFASETMPSKDRHNSQIFLNVLCFMDPSFLQDVVADQINNHAVIGQSTTNPEASQDFASWISILVIGGLVVIGRFLHRVIRITRRGHYIEDENDRNKMDLYYWAFLFLVWLFAAAGFSYRTWLIFHIRRWVEQSGWLSDQLAEYRLDTFGQFASVMFMVAIAQAMADELVPKVEKAK</sequence>
<dbReference type="PANTHER" id="PTHR37577">
    <property type="entry name" value="INTEGRAL MEMBRANE PROTEIN"/>
    <property type="match status" value="1"/>
</dbReference>
<keyword evidence="1" id="KW-0472">Membrane</keyword>
<evidence type="ECO:0000256" key="2">
    <source>
        <dbReference type="SAM" id="SignalP"/>
    </source>
</evidence>
<protein>
    <submittedName>
        <fullName evidence="3">Uncharacterized protein</fullName>
    </submittedName>
</protein>
<dbReference type="Proteomes" id="UP000054321">
    <property type="component" value="Unassembled WGS sequence"/>
</dbReference>
<dbReference type="AlphaFoldDB" id="A0A0C3H7Q6"/>
<keyword evidence="4" id="KW-1185">Reference proteome</keyword>
<feature type="chain" id="PRO_5002165271" evidence="2">
    <location>
        <begin position="23"/>
        <end position="510"/>
    </location>
</feature>
<evidence type="ECO:0000256" key="1">
    <source>
        <dbReference type="SAM" id="Phobius"/>
    </source>
</evidence>
<name>A0A0C3H7Q6_OIDMZ</name>
<dbReference type="HOGENOM" id="CLU_514913_0_0_1"/>
<keyword evidence="2" id="KW-0732">Signal</keyword>
<proteinExistence type="predicted"/>
<feature type="signal peptide" evidence="2">
    <location>
        <begin position="1"/>
        <end position="22"/>
    </location>
</feature>
<dbReference type="STRING" id="913774.A0A0C3H7Q6"/>
<feature type="transmembrane region" description="Helical" evidence="1">
    <location>
        <begin position="58"/>
        <end position="83"/>
    </location>
</feature>
<dbReference type="InParanoid" id="A0A0C3H7Q6"/>
<evidence type="ECO:0000313" key="4">
    <source>
        <dbReference type="Proteomes" id="UP000054321"/>
    </source>
</evidence>
<accession>A0A0C3H7Q6</accession>
<evidence type="ECO:0000313" key="3">
    <source>
        <dbReference type="EMBL" id="KIM99289.1"/>
    </source>
</evidence>
<dbReference type="EMBL" id="KN832879">
    <property type="protein sequence ID" value="KIM99289.1"/>
    <property type="molecule type" value="Genomic_DNA"/>
</dbReference>
<feature type="transmembrane region" description="Helical" evidence="1">
    <location>
        <begin position="283"/>
        <end position="302"/>
    </location>
</feature>
<dbReference type="PANTHER" id="PTHR37577:SF1">
    <property type="entry name" value="INTEGRAL MEMBRANE PROTEIN"/>
    <property type="match status" value="1"/>
</dbReference>
<feature type="transmembrane region" description="Helical" evidence="1">
    <location>
        <begin position="309"/>
        <end position="329"/>
    </location>
</feature>
<organism evidence="3 4">
    <name type="scientific">Oidiodendron maius (strain Zn)</name>
    <dbReference type="NCBI Taxonomy" id="913774"/>
    <lineage>
        <taxon>Eukaryota</taxon>
        <taxon>Fungi</taxon>
        <taxon>Dikarya</taxon>
        <taxon>Ascomycota</taxon>
        <taxon>Pezizomycotina</taxon>
        <taxon>Leotiomycetes</taxon>
        <taxon>Leotiomycetes incertae sedis</taxon>
        <taxon>Myxotrichaceae</taxon>
        <taxon>Oidiodendron</taxon>
    </lineage>
</organism>
<dbReference type="OrthoDB" id="3553499at2759"/>
<keyword evidence="1" id="KW-1133">Transmembrane helix</keyword>
<feature type="transmembrane region" description="Helical" evidence="1">
    <location>
        <begin position="390"/>
        <end position="409"/>
    </location>
</feature>